<keyword evidence="3" id="KW-0378">Hydrolase</keyword>
<reference evidence="3" key="1">
    <citation type="submission" date="2020-05" db="EMBL/GenBank/DDBJ databases">
        <title>Mycena genomes resolve the evolution of fungal bioluminescence.</title>
        <authorList>
            <person name="Tsai I.J."/>
        </authorList>
    </citation>
    <scope>NUCLEOTIDE SEQUENCE</scope>
    <source>
        <strain evidence="3">110903Hualien_Pintung</strain>
    </source>
</reference>
<name>A0A8H6SVR5_MYCCL</name>
<dbReference type="Proteomes" id="UP000613580">
    <property type="component" value="Unassembled WGS sequence"/>
</dbReference>
<accession>A0A8H6SVR5</accession>
<feature type="domain" description="Helitron helicase-like" evidence="2">
    <location>
        <begin position="347"/>
        <end position="529"/>
    </location>
</feature>
<evidence type="ECO:0000259" key="2">
    <source>
        <dbReference type="Pfam" id="PF14214"/>
    </source>
</evidence>
<feature type="region of interest" description="Disordered" evidence="1">
    <location>
        <begin position="155"/>
        <end position="174"/>
    </location>
</feature>
<dbReference type="OrthoDB" id="3257061at2759"/>
<evidence type="ECO:0000256" key="1">
    <source>
        <dbReference type="SAM" id="MobiDB-lite"/>
    </source>
</evidence>
<evidence type="ECO:0000313" key="4">
    <source>
        <dbReference type="Proteomes" id="UP000613580"/>
    </source>
</evidence>
<organism evidence="3 4">
    <name type="scientific">Mycena chlorophos</name>
    <name type="common">Agaric fungus</name>
    <name type="synonym">Agaricus chlorophos</name>
    <dbReference type="NCBI Taxonomy" id="658473"/>
    <lineage>
        <taxon>Eukaryota</taxon>
        <taxon>Fungi</taxon>
        <taxon>Dikarya</taxon>
        <taxon>Basidiomycota</taxon>
        <taxon>Agaricomycotina</taxon>
        <taxon>Agaricomycetes</taxon>
        <taxon>Agaricomycetidae</taxon>
        <taxon>Agaricales</taxon>
        <taxon>Marasmiineae</taxon>
        <taxon>Mycenaceae</taxon>
        <taxon>Mycena</taxon>
    </lineage>
</organism>
<feature type="region of interest" description="Disordered" evidence="1">
    <location>
        <begin position="1"/>
        <end position="22"/>
    </location>
</feature>
<keyword evidence="4" id="KW-1185">Reference proteome</keyword>
<dbReference type="InterPro" id="IPR025476">
    <property type="entry name" value="Helitron_helicase-like"/>
</dbReference>
<comment type="caution">
    <text evidence="3">The sequence shown here is derived from an EMBL/GenBank/DDBJ whole genome shotgun (WGS) entry which is preliminary data.</text>
</comment>
<keyword evidence="3" id="KW-0067">ATP-binding</keyword>
<dbReference type="GO" id="GO:0004386">
    <property type="term" value="F:helicase activity"/>
    <property type="evidence" value="ECO:0007669"/>
    <property type="project" value="UniProtKB-KW"/>
</dbReference>
<gene>
    <name evidence="3" type="ORF">HMN09_00725500</name>
</gene>
<evidence type="ECO:0000313" key="3">
    <source>
        <dbReference type="EMBL" id="KAF7305722.1"/>
    </source>
</evidence>
<dbReference type="AlphaFoldDB" id="A0A8H6SVR5"/>
<proteinExistence type="predicted"/>
<keyword evidence="3" id="KW-0547">Nucleotide-binding</keyword>
<protein>
    <submittedName>
        <fullName evidence="3">ATP-dependent DNA helicase</fullName>
    </submittedName>
</protein>
<sequence length="618" mass="68054">MPDLDTNARGSSELVRQSGDRAGGLGYHTEGAIARSRQRAGILGFYSGLSGSQQVSLVKFAASAAVSDDQARCPAFPGGGGGGLVSLDQHPHPPAILSLKTILESHTVAEILSLLPANQSVPSPARRKRDRLIEFLESLPHEVQSIVRRAALAAPGTKRTSVKRSRTTNSVSPTTHFVHEEDTSIIDREHADYVPDHDAVMGSESDEDIGANEAEEREDIRAPLDYHETAHGEAEVDAEWEDYEPAVIPLQAHGIVDVSGETVPNHELFAHAAGNLLAPAKRDYLIRRGNTLVNEYPRTRNGQPDGERFAGDPGDANHMLGAFPVLFPYGCGGIEVDRQSPVSYADHVKWALEYGDRRFRRDFHFMFMAFSALQRRQICYSACLQIKRSTFLANEAAFLRLKPTDFHVAAQEEAQKKPISNPVIRALRQQLTTVRPRVMGTDESRIQIRSQVWGMSLQYNPPAIWATLNLSDTGDPVAQVLAGAEIDLDDFGAPTATMMRAALQSDDFRIKMQSFIRQNIRAHISGTTGADVLDIPVEKNLAYSRPEDPRLPDYPARAAAAERRIARAVQPHDCKPYTCQKLRKGRVVCKRKAPWTVAADDWGPSHWGMGPQTTIPIP</sequence>
<keyword evidence="3" id="KW-0347">Helicase</keyword>
<dbReference type="EMBL" id="JACAZE010000009">
    <property type="protein sequence ID" value="KAF7305722.1"/>
    <property type="molecule type" value="Genomic_DNA"/>
</dbReference>
<dbReference type="Pfam" id="PF14214">
    <property type="entry name" value="Helitron_like_N"/>
    <property type="match status" value="1"/>
</dbReference>